<dbReference type="Pfam" id="PF18352">
    <property type="entry name" value="Gp138_N"/>
    <property type="match status" value="1"/>
</dbReference>
<protein>
    <recommendedName>
        <fullName evidence="2">Phage protein Gp138 N-terminal domain-containing protein</fullName>
    </recommendedName>
</protein>
<feature type="region of interest" description="Disordered" evidence="1">
    <location>
        <begin position="216"/>
        <end position="236"/>
    </location>
</feature>
<dbReference type="EMBL" id="BRLJ01000002">
    <property type="protein sequence ID" value="GKX62289.1"/>
    <property type="molecule type" value="Genomic_DNA"/>
</dbReference>
<dbReference type="InterPro" id="IPR044033">
    <property type="entry name" value="GpV-like_apex"/>
</dbReference>
<sequence>MSELSTSMPSQDNAIASTIKATLLQIHTAFPGKVVAFNPSLQTAQIQPMIDQVLIDDTVISLPVLLDVPVQFPRAGEFALTFPVKPGDEGQVIINERCIDGWFQSGDHSKPLDYRLFDLSDASFIPGISSVPKAIPAFDMDCIAIRKVDNSAYVKIDNSGSIEVDGQQMIIKCPLFVEQLLTYQGGMAGSGGSGGASASISGTVKVAGDVIANGVSLTNHSHPGDSGGTTGAPNAS</sequence>
<dbReference type="InterPro" id="IPR041599">
    <property type="entry name" value="Gp138_N"/>
</dbReference>
<evidence type="ECO:0000259" key="2">
    <source>
        <dbReference type="Pfam" id="PF18352"/>
    </source>
</evidence>
<dbReference type="InterPro" id="IPR037026">
    <property type="entry name" value="Vgr_OB-fold_dom_sf"/>
</dbReference>
<dbReference type="Gene3D" id="2.40.50.230">
    <property type="entry name" value="Gp5 N-terminal domain"/>
    <property type="match status" value="1"/>
</dbReference>
<comment type="caution">
    <text evidence="3">The sequence shown here is derived from an EMBL/GenBank/DDBJ whole genome shotgun (WGS) entry which is preliminary data.</text>
</comment>
<dbReference type="Proteomes" id="UP001059610">
    <property type="component" value="Unassembled WGS sequence"/>
</dbReference>
<dbReference type="Pfam" id="PF18946">
    <property type="entry name" value="Apex"/>
    <property type="match status" value="1"/>
</dbReference>
<evidence type="ECO:0000313" key="4">
    <source>
        <dbReference type="Proteomes" id="UP001059610"/>
    </source>
</evidence>
<name>A0ABQ5LFC0_9GAMM</name>
<organism evidence="3 4">
    <name type="scientific">Pragia fontium</name>
    <dbReference type="NCBI Taxonomy" id="82985"/>
    <lineage>
        <taxon>Bacteria</taxon>
        <taxon>Pseudomonadati</taxon>
        <taxon>Pseudomonadota</taxon>
        <taxon>Gammaproteobacteria</taxon>
        <taxon>Enterobacterales</taxon>
        <taxon>Budviciaceae</taxon>
        <taxon>Pragia</taxon>
    </lineage>
</organism>
<evidence type="ECO:0000256" key="1">
    <source>
        <dbReference type="SAM" id="MobiDB-lite"/>
    </source>
</evidence>
<accession>A0ABQ5LFC0</accession>
<gene>
    <name evidence="3" type="ORF">SOASR032_08580</name>
</gene>
<proteinExistence type="predicted"/>
<evidence type="ECO:0000313" key="3">
    <source>
        <dbReference type="EMBL" id="GKX62289.1"/>
    </source>
</evidence>
<keyword evidence="4" id="KW-1185">Reference proteome</keyword>
<feature type="domain" description="Phage protein Gp138 N-terminal" evidence="2">
    <location>
        <begin position="31"/>
        <end position="127"/>
    </location>
</feature>
<reference evidence="3" key="1">
    <citation type="submission" date="2022-06" db="EMBL/GenBank/DDBJ databases">
        <title>Draft genome sequences of Pragia fontium str. JCM24417.</title>
        <authorList>
            <person name="Wakabayashi Y."/>
            <person name="Kojima K."/>
        </authorList>
    </citation>
    <scope>NUCLEOTIDE SEQUENCE</scope>
    <source>
        <strain evidence="3">JCM 24417</strain>
    </source>
</reference>
<dbReference type="RefSeq" id="WP_261821617.1">
    <property type="nucleotide sequence ID" value="NZ_BRLJ01000002.1"/>
</dbReference>